<feature type="transmembrane region" description="Helical" evidence="7">
    <location>
        <begin position="12"/>
        <end position="36"/>
    </location>
</feature>
<evidence type="ECO:0000313" key="8">
    <source>
        <dbReference type="EMBL" id="CAG7816219.1"/>
    </source>
</evidence>
<dbReference type="AlphaFoldDB" id="A0A8J2KNB1"/>
<evidence type="ECO:0000256" key="1">
    <source>
        <dbReference type="ARBA" id="ARBA00004651"/>
    </source>
</evidence>
<evidence type="ECO:0000256" key="6">
    <source>
        <dbReference type="ARBA" id="ARBA00023201"/>
    </source>
</evidence>
<sequence>ADYLSDYKGVTGLFIAGVLSGSLSTLSSSINSLAAVTLEDYIKPCLREPLSPTRAAVLTKALVLFYGMASIGFSFLAELMDGILQASLTVFGVVGGPLFGLFTLGMIFPFTSQNSSLPSFIVSLAVGLWIGFGGPKPPIAKLSMSMDLCDNSTLPSTYYDTVGSVSTEEKLQSNDEYFYLYELSYMWYTLIGFSITLVLGCLGSLVYPETKKLDPSLFSPVIGRILRARSTSSSEKLDH</sequence>
<feature type="transmembrane region" description="Helical" evidence="7">
    <location>
        <begin position="185"/>
        <end position="207"/>
    </location>
</feature>
<dbReference type="PANTHER" id="PTHR42985">
    <property type="entry name" value="SODIUM-COUPLED MONOCARBOXYLATE TRANSPORTER"/>
    <property type="match status" value="1"/>
</dbReference>
<feature type="non-terminal residue" evidence="8">
    <location>
        <position position="239"/>
    </location>
</feature>
<keyword evidence="2" id="KW-0813">Transport</keyword>
<evidence type="ECO:0000256" key="3">
    <source>
        <dbReference type="ARBA" id="ARBA00022475"/>
    </source>
</evidence>
<evidence type="ECO:0000256" key="2">
    <source>
        <dbReference type="ARBA" id="ARBA00022448"/>
    </source>
</evidence>
<dbReference type="EMBL" id="CAJVCH010363565">
    <property type="protein sequence ID" value="CAG7816219.1"/>
    <property type="molecule type" value="Genomic_DNA"/>
</dbReference>
<evidence type="ECO:0000256" key="4">
    <source>
        <dbReference type="ARBA" id="ARBA00023053"/>
    </source>
</evidence>
<dbReference type="InterPro" id="IPR051163">
    <property type="entry name" value="Sodium:Solute_Symporter_SSF"/>
</dbReference>
<accession>A0A8J2KNB1</accession>
<keyword evidence="7" id="KW-1133">Transmembrane helix</keyword>
<feature type="transmembrane region" description="Helical" evidence="7">
    <location>
        <begin position="57"/>
        <end position="77"/>
    </location>
</feature>
<dbReference type="OrthoDB" id="6132759at2759"/>
<evidence type="ECO:0000313" key="9">
    <source>
        <dbReference type="Proteomes" id="UP000708208"/>
    </source>
</evidence>
<keyword evidence="7" id="KW-0812">Transmembrane</keyword>
<keyword evidence="4" id="KW-0915">Sodium</keyword>
<keyword evidence="5" id="KW-0406">Ion transport</keyword>
<dbReference type="GO" id="GO:0015293">
    <property type="term" value="F:symporter activity"/>
    <property type="evidence" value="ECO:0007669"/>
    <property type="project" value="TreeGrafter"/>
</dbReference>
<proteinExistence type="predicted"/>
<protein>
    <recommendedName>
        <fullName evidence="10">Sodium-dependent multivitamin transporter</fullName>
    </recommendedName>
</protein>
<evidence type="ECO:0008006" key="10">
    <source>
        <dbReference type="Google" id="ProtNLM"/>
    </source>
</evidence>
<dbReference type="PROSITE" id="PS50283">
    <property type="entry name" value="NA_SOLUT_SYMP_3"/>
    <property type="match status" value="1"/>
</dbReference>
<keyword evidence="6" id="KW-0739">Sodium transport</keyword>
<dbReference type="InterPro" id="IPR001734">
    <property type="entry name" value="Na/solute_symporter"/>
</dbReference>
<dbReference type="GO" id="GO:0005886">
    <property type="term" value="C:plasma membrane"/>
    <property type="evidence" value="ECO:0007669"/>
    <property type="project" value="UniProtKB-SubCell"/>
</dbReference>
<gene>
    <name evidence="8" type="ORF">AFUS01_LOCUS26848</name>
</gene>
<comment type="caution">
    <text evidence="8">The sequence shown here is derived from an EMBL/GenBank/DDBJ whole genome shotgun (WGS) entry which is preliminary data.</text>
</comment>
<dbReference type="Proteomes" id="UP000708208">
    <property type="component" value="Unassembled WGS sequence"/>
</dbReference>
<reference evidence="8" key="1">
    <citation type="submission" date="2021-06" db="EMBL/GenBank/DDBJ databases">
        <authorList>
            <person name="Hodson N. C."/>
            <person name="Mongue J. A."/>
            <person name="Jaron S. K."/>
        </authorList>
    </citation>
    <scope>NUCLEOTIDE SEQUENCE</scope>
</reference>
<keyword evidence="7" id="KW-0472">Membrane</keyword>
<organism evidence="8 9">
    <name type="scientific">Allacma fusca</name>
    <dbReference type="NCBI Taxonomy" id="39272"/>
    <lineage>
        <taxon>Eukaryota</taxon>
        <taxon>Metazoa</taxon>
        <taxon>Ecdysozoa</taxon>
        <taxon>Arthropoda</taxon>
        <taxon>Hexapoda</taxon>
        <taxon>Collembola</taxon>
        <taxon>Symphypleona</taxon>
        <taxon>Sminthuridae</taxon>
        <taxon>Allacma</taxon>
    </lineage>
</organism>
<keyword evidence="9" id="KW-1185">Reference proteome</keyword>
<dbReference type="GO" id="GO:0006814">
    <property type="term" value="P:sodium ion transport"/>
    <property type="evidence" value="ECO:0007669"/>
    <property type="project" value="UniProtKB-KW"/>
</dbReference>
<feature type="transmembrane region" description="Helical" evidence="7">
    <location>
        <begin position="116"/>
        <end position="134"/>
    </location>
</feature>
<evidence type="ECO:0000256" key="5">
    <source>
        <dbReference type="ARBA" id="ARBA00023065"/>
    </source>
</evidence>
<feature type="transmembrane region" description="Helical" evidence="7">
    <location>
        <begin position="83"/>
        <end position="104"/>
    </location>
</feature>
<comment type="subcellular location">
    <subcellularLocation>
        <location evidence="1">Cell membrane</location>
        <topology evidence="1">Multi-pass membrane protein</topology>
    </subcellularLocation>
</comment>
<dbReference type="PANTHER" id="PTHR42985:SF40">
    <property type="entry name" value="LD47995P-RELATED"/>
    <property type="match status" value="1"/>
</dbReference>
<name>A0A8J2KNB1_9HEXA</name>
<keyword evidence="3" id="KW-1003">Cell membrane</keyword>
<evidence type="ECO:0000256" key="7">
    <source>
        <dbReference type="SAM" id="Phobius"/>
    </source>
</evidence>